<dbReference type="RefSeq" id="WP_248158116.1">
    <property type="nucleotide sequence ID" value="NZ_JAKZAJ010000003.1"/>
</dbReference>
<proteinExistence type="predicted"/>
<sequence length="347" mass="38719">MLKTFRHRWRAWVNRRLPRSDSRLFTQKTIFILPTGAGVVFGILLLIMLVTGINYQNSLIYLMTFLLGAVFVGAMHQTHNNLSGLKLTLLRTGEDFAGQSVPFHFRATASKRGAVAIRLSCDGEVLPPIHVLPDQSVDVALFVPSSSRGYLRPERVLIETRFPFGLLKAWSWLRPATAAIVFPAPLKAPEAQLMMGEGDDENAAQSAPGQDHADLRPWREGDLSQRVLWKRFARSGQMVVADWQGDQGQPHWLDFNHYPGVDAELRLSYLSSLVQDRSKQQAPFGLRLPGQVIEPDTGATHTQRCLRALAVWGQKPPRDAIRWPHGTRDREVSDSQTAPDVHVGGAA</sequence>
<protein>
    <submittedName>
        <fullName evidence="3">DUF58 domain-containing protein</fullName>
    </submittedName>
</protein>
<evidence type="ECO:0000313" key="3">
    <source>
        <dbReference type="EMBL" id="MFC5543945.1"/>
    </source>
</evidence>
<reference evidence="4" key="1">
    <citation type="journal article" date="2019" name="Int. J. Syst. Evol. Microbiol.">
        <title>The Global Catalogue of Microorganisms (GCM) 10K type strain sequencing project: providing services to taxonomists for standard genome sequencing and annotation.</title>
        <authorList>
            <consortium name="The Broad Institute Genomics Platform"/>
            <consortium name="The Broad Institute Genome Sequencing Center for Infectious Disease"/>
            <person name="Wu L."/>
            <person name="Ma J."/>
        </authorList>
    </citation>
    <scope>NUCLEOTIDE SEQUENCE [LARGE SCALE GENOMIC DNA]</scope>
    <source>
        <strain evidence="4">CGMCC 4.1799</strain>
    </source>
</reference>
<feature type="transmembrane region" description="Helical" evidence="2">
    <location>
        <begin position="29"/>
        <end position="53"/>
    </location>
</feature>
<evidence type="ECO:0000313" key="4">
    <source>
        <dbReference type="Proteomes" id="UP001596055"/>
    </source>
</evidence>
<dbReference type="EMBL" id="JBHSNL010000001">
    <property type="protein sequence ID" value="MFC5543945.1"/>
    <property type="molecule type" value="Genomic_DNA"/>
</dbReference>
<feature type="compositionally biased region" description="Basic and acidic residues" evidence="1">
    <location>
        <begin position="318"/>
        <end position="333"/>
    </location>
</feature>
<keyword evidence="2" id="KW-1133">Transmembrane helix</keyword>
<evidence type="ECO:0000256" key="1">
    <source>
        <dbReference type="SAM" id="MobiDB-lite"/>
    </source>
</evidence>
<name>A0ABW0RKH1_9GAMM</name>
<comment type="caution">
    <text evidence="3">The sequence shown here is derived from an EMBL/GenBank/DDBJ whole genome shotgun (WGS) entry which is preliminary data.</text>
</comment>
<dbReference type="Proteomes" id="UP001596055">
    <property type="component" value="Unassembled WGS sequence"/>
</dbReference>
<feature type="region of interest" description="Disordered" evidence="1">
    <location>
        <begin position="318"/>
        <end position="347"/>
    </location>
</feature>
<gene>
    <name evidence="3" type="ORF">ACFPQA_02670</name>
</gene>
<organism evidence="3 4">
    <name type="scientific">Marinobacter koreensis</name>
    <dbReference type="NCBI Taxonomy" id="335974"/>
    <lineage>
        <taxon>Bacteria</taxon>
        <taxon>Pseudomonadati</taxon>
        <taxon>Pseudomonadota</taxon>
        <taxon>Gammaproteobacteria</taxon>
        <taxon>Pseudomonadales</taxon>
        <taxon>Marinobacteraceae</taxon>
        <taxon>Marinobacter</taxon>
    </lineage>
</organism>
<evidence type="ECO:0000256" key="2">
    <source>
        <dbReference type="SAM" id="Phobius"/>
    </source>
</evidence>
<keyword evidence="2" id="KW-0812">Transmembrane</keyword>
<accession>A0ABW0RKH1</accession>
<keyword evidence="4" id="KW-1185">Reference proteome</keyword>
<feature type="transmembrane region" description="Helical" evidence="2">
    <location>
        <begin position="59"/>
        <end position="76"/>
    </location>
</feature>
<dbReference type="PANTHER" id="PTHR34351">
    <property type="entry name" value="SLR1927 PROTEIN-RELATED"/>
    <property type="match status" value="1"/>
</dbReference>
<keyword evidence="2" id="KW-0472">Membrane</keyword>
<dbReference type="PANTHER" id="PTHR34351:SF1">
    <property type="entry name" value="SLR1927 PROTEIN"/>
    <property type="match status" value="1"/>
</dbReference>